<feature type="domain" description="UDP-3-O-[3-hydroxymyristoyl] glucosamine N-acyltransferase non-repeat region" evidence="8">
    <location>
        <begin position="22"/>
        <end position="89"/>
    </location>
</feature>
<evidence type="ECO:0000313" key="10">
    <source>
        <dbReference type="Proteomes" id="UP000297839"/>
    </source>
</evidence>
<keyword evidence="6 7" id="KW-0012">Acyltransferase</keyword>
<dbReference type="Proteomes" id="UP000297839">
    <property type="component" value="Unassembled WGS sequence"/>
</dbReference>
<dbReference type="NCBIfam" id="TIGR01853">
    <property type="entry name" value="lipid_A_lpxD"/>
    <property type="match status" value="1"/>
</dbReference>
<dbReference type="UniPathway" id="UPA00973"/>
<dbReference type="OrthoDB" id="9784739at2"/>
<dbReference type="InterPro" id="IPR011004">
    <property type="entry name" value="Trimer_LpxA-like_sf"/>
</dbReference>
<dbReference type="GO" id="GO:0016410">
    <property type="term" value="F:N-acyltransferase activity"/>
    <property type="evidence" value="ECO:0007669"/>
    <property type="project" value="InterPro"/>
</dbReference>
<sequence>MLRLGDIVDSLGGQLHGDRGAAIEGLAPLESAGPSQLSFLSNPRYQQQLAASRAGCVIVSPALQEAALARGAAIVADDPYLYYARVTQLWKARRAPAGAGGIHASAVVDPAAHVDPTATIGPLCVVERGARIGAGTVLKSRVTVAEDCIIGARCLLHPGVVIGADGFGFAPRQGEWEKIEQLGAVRIGDDVEIGANTCIDRGALADTLVEDGVKIDNLVQVGHNVRIGRHTAIAGCAGIAGSASIGAYCTIGGSAGILGHLTLADRVHVSSFSLVTRSILKPGHYTGVFPIDENAAWEKNAASLKQLHALRDRVRALEKKS</sequence>
<evidence type="ECO:0000256" key="3">
    <source>
        <dbReference type="ARBA" id="ARBA00022679"/>
    </source>
</evidence>
<dbReference type="RefSeq" id="WP_135247955.1">
    <property type="nucleotide sequence ID" value="NZ_SMLK01000001.1"/>
</dbReference>
<dbReference type="Gene3D" id="3.40.1390.10">
    <property type="entry name" value="MurE/MurF, N-terminal domain"/>
    <property type="match status" value="1"/>
</dbReference>
<keyword evidence="4 7" id="KW-0677">Repeat</keyword>
<dbReference type="Gene3D" id="2.160.10.10">
    <property type="entry name" value="Hexapeptide repeat proteins"/>
    <property type="match status" value="1"/>
</dbReference>
<evidence type="ECO:0000256" key="5">
    <source>
        <dbReference type="ARBA" id="ARBA00023098"/>
    </source>
</evidence>
<dbReference type="CDD" id="cd03352">
    <property type="entry name" value="LbH_LpxD"/>
    <property type="match status" value="1"/>
</dbReference>
<comment type="catalytic activity">
    <reaction evidence="7">
        <text>a UDP-3-O-[(3R)-3-hydroxyacyl]-alpha-D-glucosamine + a (3R)-hydroxyacyl-[ACP] = a UDP-2-N,3-O-bis[(3R)-3-hydroxyacyl]-alpha-D-glucosamine + holo-[ACP] + H(+)</text>
        <dbReference type="Rhea" id="RHEA:53836"/>
        <dbReference type="Rhea" id="RHEA-COMP:9685"/>
        <dbReference type="Rhea" id="RHEA-COMP:9945"/>
        <dbReference type="ChEBI" id="CHEBI:15378"/>
        <dbReference type="ChEBI" id="CHEBI:64479"/>
        <dbReference type="ChEBI" id="CHEBI:78827"/>
        <dbReference type="ChEBI" id="CHEBI:137740"/>
        <dbReference type="ChEBI" id="CHEBI:137748"/>
        <dbReference type="EC" id="2.3.1.191"/>
    </reaction>
</comment>
<dbReference type="PANTHER" id="PTHR43378">
    <property type="entry name" value="UDP-3-O-ACYLGLUCOSAMINE N-ACYLTRANSFERASE"/>
    <property type="match status" value="1"/>
</dbReference>
<keyword evidence="1 7" id="KW-0444">Lipid biosynthesis</keyword>
<accession>A0A4Z0C8K3</accession>
<evidence type="ECO:0000256" key="6">
    <source>
        <dbReference type="ARBA" id="ARBA00023315"/>
    </source>
</evidence>
<dbReference type="EC" id="2.3.1.191" evidence="7"/>
<evidence type="ECO:0000256" key="1">
    <source>
        <dbReference type="ARBA" id="ARBA00022516"/>
    </source>
</evidence>
<comment type="caution">
    <text evidence="9">The sequence shown here is derived from an EMBL/GenBank/DDBJ whole genome shotgun (WGS) entry which is preliminary data.</text>
</comment>
<dbReference type="GO" id="GO:0016020">
    <property type="term" value="C:membrane"/>
    <property type="evidence" value="ECO:0007669"/>
    <property type="project" value="GOC"/>
</dbReference>
<feature type="active site" description="Proton acceptor" evidence="7">
    <location>
        <position position="223"/>
    </location>
</feature>
<dbReference type="InterPro" id="IPR007691">
    <property type="entry name" value="LpxD"/>
</dbReference>
<proteinExistence type="inferred from homology"/>
<dbReference type="GO" id="GO:0009245">
    <property type="term" value="P:lipid A biosynthetic process"/>
    <property type="evidence" value="ECO:0007669"/>
    <property type="project" value="UniProtKB-UniRule"/>
</dbReference>
<dbReference type="PROSITE" id="PS00101">
    <property type="entry name" value="HEXAPEP_TRANSFERASES"/>
    <property type="match status" value="1"/>
</dbReference>
<keyword evidence="5 7" id="KW-0443">Lipid metabolism</keyword>
<dbReference type="HAMAP" id="MF_00523">
    <property type="entry name" value="LpxD"/>
    <property type="match status" value="1"/>
</dbReference>
<dbReference type="AlphaFoldDB" id="A0A4Z0C8K3"/>
<dbReference type="SUPFAM" id="SSF51161">
    <property type="entry name" value="Trimeric LpxA-like enzymes"/>
    <property type="match status" value="1"/>
</dbReference>
<dbReference type="Pfam" id="PF04613">
    <property type="entry name" value="LpxD"/>
    <property type="match status" value="1"/>
</dbReference>
<evidence type="ECO:0000256" key="7">
    <source>
        <dbReference type="HAMAP-Rule" id="MF_00523"/>
    </source>
</evidence>
<dbReference type="InterPro" id="IPR001451">
    <property type="entry name" value="Hexapep"/>
</dbReference>
<dbReference type="InterPro" id="IPR018357">
    <property type="entry name" value="Hexapep_transf_CS"/>
</dbReference>
<evidence type="ECO:0000259" key="8">
    <source>
        <dbReference type="Pfam" id="PF04613"/>
    </source>
</evidence>
<organism evidence="9 10">
    <name type="scientific">Ramlibacter humi</name>
    <dbReference type="NCBI Taxonomy" id="2530451"/>
    <lineage>
        <taxon>Bacteria</taxon>
        <taxon>Pseudomonadati</taxon>
        <taxon>Pseudomonadota</taxon>
        <taxon>Betaproteobacteria</taxon>
        <taxon>Burkholderiales</taxon>
        <taxon>Comamonadaceae</taxon>
        <taxon>Ramlibacter</taxon>
    </lineage>
</organism>
<dbReference type="PANTHER" id="PTHR43378:SF2">
    <property type="entry name" value="UDP-3-O-ACYLGLUCOSAMINE N-ACYLTRANSFERASE 1, MITOCHONDRIAL-RELATED"/>
    <property type="match status" value="1"/>
</dbReference>
<keyword evidence="2 7" id="KW-0441">Lipid A biosynthesis</keyword>
<keyword evidence="3 7" id="KW-0808">Transferase</keyword>
<evidence type="ECO:0000256" key="4">
    <source>
        <dbReference type="ARBA" id="ARBA00022737"/>
    </source>
</evidence>
<dbReference type="GO" id="GO:0103118">
    <property type="term" value="F:UDP-3-O-[(3R)-3-hydroxyacyl]-glucosamine N-acyltransferase activity"/>
    <property type="evidence" value="ECO:0007669"/>
    <property type="project" value="UniProtKB-EC"/>
</dbReference>
<evidence type="ECO:0000256" key="2">
    <source>
        <dbReference type="ARBA" id="ARBA00022556"/>
    </source>
</evidence>
<comment type="similarity">
    <text evidence="7">Belongs to the transferase hexapeptide repeat family. LpxD subfamily.</text>
</comment>
<gene>
    <name evidence="7 9" type="primary">lpxD</name>
    <name evidence="9" type="ORF">EZ216_02295</name>
</gene>
<evidence type="ECO:0000313" key="9">
    <source>
        <dbReference type="EMBL" id="TFZ08017.1"/>
    </source>
</evidence>
<protein>
    <recommendedName>
        <fullName evidence="7">UDP-3-O-acylglucosamine N-acyltransferase</fullName>
        <ecNumber evidence="7">2.3.1.191</ecNumber>
    </recommendedName>
</protein>
<reference evidence="9 10" key="1">
    <citation type="submission" date="2019-03" db="EMBL/GenBank/DDBJ databases">
        <title>Ramlibacter sp. 18x22-1, whole genome shotgun sequence.</title>
        <authorList>
            <person name="Zhang X."/>
            <person name="Feng G."/>
            <person name="Zhu H."/>
        </authorList>
    </citation>
    <scope>NUCLEOTIDE SEQUENCE [LARGE SCALE GENOMIC DNA]</scope>
    <source>
        <strain evidence="9 10">18x22-1</strain>
    </source>
</reference>
<dbReference type="Pfam" id="PF00132">
    <property type="entry name" value="Hexapep"/>
    <property type="match status" value="2"/>
</dbReference>
<comment type="function">
    <text evidence="7">Catalyzes the N-acylation of UDP-3-O-acylglucosamine using 3-hydroxyacyl-ACP as the acyl donor. Is involved in the biosynthesis of lipid A, a phosphorylated glycolipid that anchors the lipopolysaccharide to the outer membrane of the cell.</text>
</comment>
<dbReference type="EMBL" id="SMLK01000001">
    <property type="protein sequence ID" value="TFZ08017.1"/>
    <property type="molecule type" value="Genomic_DNA"/>
</dbReference>
<dbReference type="InterPro" id="IPR020573">
    <property type="entry name" value="UDP_GlcNAc_AcTrfase_non-rep"/>
</dbReference>
<name>A0A4Z0C8K3_9BURK</name>
<comment type="pathway">
    <text evidence="7">Bacterial outer membrane biogenesis; LPS lipid A biosynthesis.</text>
</comment>
<dbReference type="NCBIfam" id="NF002060">
    <property type="entry name" value="PRK00892.1"/>
    <property type="match status" value="1"/>
</dbReference>
<comment type="subunit">
    <text evidence="7">Homotrimer.</text>
</comment>
<keyword evidence="10" id="KW-1185">Reference proteome</keyword>